<proteinExistence type="predicted"/>
<dbReference type="Proteomes" id="UP000046067">
    <property type="component" value="Unassembled WGS sequence"/>
</dbReference>
<reference evidence="1 2" key="1">
    <citation type="submission" date="2015-07" db="EMBL/GenBank/DDBJ databases">
        <authorList>
            <consortium name="Pathogen Informatics"/>
        </authorList>
    </citation>
    <scope>NUCLEOTIDE SEQUENCE [LARGE SCALE GENOMIC DNA]</scope>
    <source>
        <strain evidence="1 2">A325</strain>
    </source>
</reference>
<accession>A0A655V6E0</accession>
<evidence type="ECO:0000313" key="2">
    <source>
        <dbReference type="Proteomes" id="UP000046067"/>
    </source>
</evidence>
<dbReference type="AlphaFoldDB" id="A0A655V6E0"/>
<protein>
    <submittedName>
        <fullName evidence="1">Uncharacterized protein</fullName>
    </submittedName>
</protein>
<gene>
    <name evidence="1" type="ORF">ERS013201_00459</name>
</gene>
<evidence type="ECO:0000313" key="1">
    <source>
        <dbReference type="EMBL" id="CSB61755.1"/>
    </source>
</evidence>
<organism evidence="1 2">
    <name type="scientific">Vibrio cholerae</name>
    <dbReference type="NCBI Taxonomy" id="666"/>
    <lineage>
        <taxon>Bacteria</taxon>
        <taxon>Pseudomonadati</taxon>
        <taxon>Pseudomonadota</taxon>
        <taxon>Gammaproteobacteria</taxon>
        <taxon>Vibrionales</taxon>
        <taxon>Vibrionaceae</taxon>
        <taxon>Vibrio</taxon>
    </lineage>
</organism>
<sequence>MKPSFLGKAAREFHVFTIARERHREVLNLNFCRKSNVIFVFLSQSICRQTAAFFVNPFIVGEGTADQDFGVDFIAFNSHNL</sequence>
<dbReference type="EMBL" id="CWQJ01000002">
    <property type="protein sequence ID" value="CSB61755.1"/>
    <property type="molecule type" value="Genomic_DNA"/>
</dbReference>
<name>A0A655V6E0_VIBCL</name>